<feature type="compositionally biased region" description="Low complexity" evidence="1">
    <location>
        <begin position="216"/>
        <end position="237"/>
    </location>
</feature>
<feature type="compositionally biased region" description="Polar residues" evidence="1">
    <location>
        <begin position="44"/>
        <end position="70"/>
    </location>
</feature>
<feature type="compositionally biased region" description="Basic residues" evidence="1">
    <location>
        <begin position="1"/>
        <end position="16"/>
    </location>
</feature>
<dbReference type="Proteomes" id="UP000077671">
    <property type="component" value="Unassembled WGS sequence"/>
</dbReference>
<feature type="compositionally biased region" description="Low complexity" evidence="1">
    <location>
        <begin position="1272"/>
        <end position="1296"/>
    </location>
</feature>
<feature type="compositionally biased region" description="Polar residues" evidence="1">
    <location>
        <begin position="321"/>
        <end position="333"/>
    </location>
</feature>
<feature type="compositionally biased region" description="Gly residues" evidence="1">
    <location>
        <begin position="1102"/>
        <end position="1117"/>
    </location>
</feature>
<feature type="compositionally biased region" description="Basic residues" evidence="1">
    <location>
        <begin position="529"/>
        <end position="543"/>
    </location>
</feature>
<reference evidence="2" key="2">
    <citation type="journal article" date="2019" name="IMA Fungus">
        <title>Genome sequencing and comparison of five Tilletia species to identify candidate genes for the detection of regulated species infecting wheat.</title>
        <authorList>
            <person name="Nguyen H.D.T."/>
            <person name="Sultana T."/>
            <person name="Kesanakurti P."/>
            <person name="Hambleton S."/>
        </authorList>
    </citation>
    <scope>NUCLEOTIDE SEQUENCE</scope>
    <source>
        <strain evidence="2">DAOMC 238032</strain>
    </source>
</reference>
<feature type="compositionally biased region" description="Acidic residues" evidence="1">
    <location>
        <begin position="906"/>
        <end position="927"/>
    </location>
</feature>
<proteinExistence type="predicted"/>
<feature type="compositionally biased region" description="Low complexity" evidence="1">
    <location>
        <begin position="1208"/>
        <end position="1235"/>
    </location>
</feature>
<comment type="caution">
    <text evidence="2">The sequence shown here is derived from an EMBL/GenBank/DDBJ whole genome shotgun (WGS) entry which is preliminary data.</text>
</comment>
<organism evidence="2 3">
    <name type="scientific">Tilletia caries</name>
    <name type="common">wheat bunt fungus</name>
    <dbReference type="NCBI Taxonomy" id="13290"/>
    <lineage>
        <taxon>Eukaryota</taxon>
        <taxon>Fungi</taxon>
        <taxon>Dikarya</taxon>
        <taxon>Basidiomycota</taxon>
        <taxon>Ustilaginomycotina</taxon>
        <taxon>Exobasidiomycetes</taxon>
        <taxon>Tilletiales</taxon>
        <taxon>Tilletiaceae</taxon>
        <taxon>Tilletia</taxon>
    </lineage>
</organism>
<evidence type="ECO:0000256" key="1">
    <source>
        <dbReference type="SAM" id="MobiDB-lite"/>
    </source>
</evidence>
<feature type="region of interest" description="Disordered" evidence="1">
    <location>
        <begin position="526"/>
        <end position="550"/>
    </location>
</feature>
<protein>
    <submittedName>
        <fullName evidence="2">Uncharacterized protein</fullName>
    </submittedName>
</protein>
<accession>A0A177VAM8</accession>
<feature type="compositionally biased region" description="Polar residues" evidence="1">
    <location>
        <begin position="270"/>
        <end position="280"/>
    </location>
</feature>
<feature type="compositionally biased region" description="Low complexity" evidence="1">
    <location>
        <begin position="288"/>
        <end position="320"/>
    </location>
</feature>
<feature type="compositionally biased region" description="Polar residues" evidence="1">
    <location>
        <begin position="180"/>
        <end position="207"/>
    </location>
</feature>
<gene>
    <name evidence="2" type="ORF">A4X03_0g2670</name>
</gene>
<evidence type="ECO:0000313" key="2">
    <source>
        <dbReference type="EMBL" id="KAE8262164.1"/>
    </source>
</evidence>
<feature type="region of interest" description="Disordered" evidence="1">
    <location>
        <begin position="961"/>
        <end position="1344"/>
    </location>
</feature>
<feature type="region of interest" description="Disordered" evidence="1">
    <location>
        <begin position="1"/>
        <end position="70"/>
    </location>
</feature>
<dbReference type="EMBL" id="LWDD02000270">
    <property type="protein sequence ID" value="KAE8262164.1"/>
    <property type="molecule type" value="Genomic_DNA"/>
</dbReference>
<feature type="compositionally biased region" description="Gly residues" evidence="1">
    <location>
        <begin position="1324"/>
        <end position="1333"/>
    </location>
</feature>
<feature type="compositionally biased region" description="Basic residues" evidence="1">
    <location>
        <begin position="838"/>
        <end position="849"/>
    </location>
</feature>
<sequence>MSPRPAHSHSHSHSHAPTRPDLTSASTSTSTSTSTSPPMPASMHSRSSTGDATDSSAPGSASRSTGFKTSTATVAGIRALVDANGPTSATTTSPVSGLAAFFTLPSGGGTDARAGSRSQQQPSLGRSAQAGRSLGASMSSTALLPSFNASSSMSLGSSSTPTSAARVASAFDPNDPLSPHQGSEHGSSQDGSQGQEAASQDSFSSYIHKNAGIVASSSSQSSHGSHSRSPSSSPPRSTETRSMPAASAAVMGATGLDVVREEPQVDQALGWTSPSASTRSAALARHFAGGSSQPSDGSASSQHGSSPPPAIYATAAIPGPLTSSVPQPSHSVLADTSNNASLSFASSSSSPHFTDTSFAFSSVSHPHSMYAHEDNSMTTVGSVSDASIGLLDKAAVTSESQPRFEEHEDGAHAHVDLPASQETSSTSFVRQTSFRSFMGASWPDIVQAQNQAVASVLGPAIPIQARTIISKKRPRAAMEEASLSDADRSGSSQANASGKLGSIRDRVLTETDAVAELRSRFMVRNGKAGGRRSIRAKGRKSKNSKAASPSFEQAGFQGYRALTLNTSSMGRAVLSLRTRAYETVAVNEMVNEPAWGPLPLPSPPLDQDIAKRQLGGFRNRSVLEDGIPLQLRKSLRSTAELLAPHRRGEGEFIYGSMQEWAESEEPSSPPPESRKSEQLALNSENKVEHQGPSIFLSEQDKVKLYAGSTRGTPVSPLKPNPAALGMLKPPTPSKAQYVFSVAKYDNILGRSGNVAPLRCASAPGGISLRFKKCASAFTALRVVLGPLAVADPTQAVVSKRQYVTRGFCRTPSLDAVMQRGEVRDLDEGHAPAPTPPQKMRRIQKKKKAGKVTFIRASTPVASPSKRSRPAADEVDELQSQSEGESDSERRRSAPGSSLQPSTNVSSDEDEDDEDDDDDDDDEDEEDDAARFALSSDHYDYESSINGVPMAVRVKRRFGSAAPGYRGAFGMPNTPSGQGQQQHLTDADGFRRPGAPLGAGASGSAQRRSMLGVGGQEDGGEMQRGFSRSSSAGQMEGRREGLPVGAYHSGVGVSGNRSHGAFSGSYGAGSTRPSFSAERHGAGPGPNNNGSSTLTMGGDRTRGGGGGVQQQHLPGGGMSPAHAQQAYGWRETAATPGPRSEYQQHLAYAQGGSQPKSAPHGTSSFSRSTTLPSSLGPPSLPDRLANTSSMRGGFAGSGRPVLPLPPVPVQSQSQSPKGGWSSSPGPGPIASSAGSNSKKRPRPTTAWEEEQQDRHLLRVSPAAQLNYDENRRPLSLSLSPPSPGRSGPSSLSSSVSASGGGSSSHSRRLRANAAKLERVSSAPVGPGGVGGGGRVPLSSLANRGPGGTAAVLALGRRPTGDETAEQQHAAAELLLAFGQGRE</sequence>
<name>A0A177VAM8_9BASI</name>
<feature type="compositionally biased region" description="Polar residues" evidence="1">
    <location>
        <begin position="85"/>
        <end position="95"/>
    </location>
</feature>
<feature type="region of interest" description="Disordered" evidence="1">
    <location>
        <begin position="83"/>
        <end position="333"/>
    </location>
</feature>
<feature type="compositionally biased region" description="Low complexity" evidence="1">
    <location>
        <begin position="146"/>
        <end position="163"/>
    </location>
</feature>
<feature type="region of interest" description="Disordered" evidence="1">
    <location>
        <begin position="821"/>
        <end position="943"/>
    </location>
</feature>
<feature type="compositionally biased region" description="Polar residues" evidence="1">
    <location>
        <begin position="116"/>
        <end position="126"/>
    </location>
</feature>
<feature type="compositionally biased region" description="Low complexity" evidence="1">
    <location>
        <begin position="23"/>
        <end position="36"/>
    </location>
</feature>
<feature type="compositionally biased region" description="Polar residues" evidence="1">
    <location>
        <begin position="972"/>
        <end position="983"/>
    </location>
</feature>
<reference evidence="2" key="1">
    <citation type="submission" date="2016-04" db="EMBL/GenBank/DDBJ databases">
        <authorList>
            <person name="Nguyen H.D."/>
            <person name="Kesanakurti P."/>
            <person name="Cullis J."/>
            <person name="Levesque C.A."/>
            <person name="Hambleton S."/>
        </authorList>
    </citation>
    <scope>NUCLEOTIDE SEQUENCE</scope>
    <source>
        <strain evidence="2">DAOMC 238032</strain>
    </source>
</reference>
<feature type="compositionally biased region" description="Low complexity" evidence="1">
    <location>
        <begin position="992"/>
        <end position="1004"/>
    </location>
</feature>
<feature type="compositionally biased region" description="Low complexity" evidence="1">
    <location>
        <begin position="1161"/>
        <end position="1183"/>
    </location>
</feature>
<evidence type="ECO:0000313" key="3">
    <source>
        <dbReference type="Proteomes" id="UP000077671"/>
    </source>
</evidence>
<feature type="region of interest" description="Disordered" evidence="1">
    <location>
        <begin position="659"/>
        <end position="693"/>
    </location>
</feature>
<feature type="compositionally biased region" description="Polar residues" evidence="1">
    <location>
        <begin position="894"/>
        <end position="905"/>
    </location>
</feature>
<feature type="region of interest" description="Disordered" evidence="1">
    <location>
        <begin position="472"/>
        <end position="498"/>
    </location>
</feature>